<evidence type="ECO:0000313" key="2">
    <source>
        <dbReference type="Proteomes" id="UP000027180"/>
    </source>
</evidence>
<dbReference type="PIRSF" id="PIRSF032064">
    <property type="entry name" value="UCP032064"/>
    <property type="match status" value="1"/>
</dbReference>
<dbReference type="InterPro" id="IPR010593">
    <property type="entry name" value="DUF1159"/>
</dbReference>
<dbReference type="KEGG" id="rei:IE4771_CH01045"/>
<gene>
    <name evidence="1" type="ORF">IE4771_CH01045</name>
</gene>
<organism evidence="1 2">
    <name type="scientific">Rhizobium etli bv. mimosae str. IE4771</name>
    <dbReference type="NCBI Taxonomy" id="1432050"/>
    <lineage>
        <taxon>Bacteria</taxon>
        <taxon>Pseudomonadati</taxon>
        <taxon>Pseudomonadota</taxon>
        <taxon>Alphaproteobacteria</taxon>
        <taxon>Hyphomicrobiales</taxon>
        <taxon>Rhizobiaceae</taxon>
        <taxon>Rhizobium/Agrobacterium group</taxon>
        <taxon>Rhizobium</taxon>
    </lineage>
</organism>
<sequence length="187" mass="20293">MPADQAGDANCLRDWQGRPRVSMSYPRKDVKQISELANGLIDPVLARRAGINTALLGSWSEIAGEDFADCTRPEKIAWARGGGDDGSFRPGVLTIACEGARALFLTHAQGELIQRINSFFGFAAVHQIRIVQKPVSQAVRRSRTPPPLKGEAARKLEGMMEGIEGDKLRQAIQRLGTAVMGKRGSGR</sequence>
<dbReference type="Proteomes" id="UP000027180">
    <property type="component" value="Chromosome"/>
</dbReference>
<dbReference type="InterPro" id="IPR007922">
    <property type="entry name" value="DciA-like"/>
</dbReference>
<evidence type="ECO:0000313" key="1">
    <source>
        <dbReference type="EMBL" id="AIC26198.1"/>
    </source>
</evidence>
<dbReference type="Pfam" id="PF05258">
    <property type="entry name" value="DciA"/>
    <property type="match status" value="1"/>
</dbReference>
<protein>
    <recommendedName>
        <fullName evidence="3">DUF721 domain-containing protein</fullName>
    </recommendedName>
</protein>
<evidence type="ECO:0008006" key="3">
    <source>
        <dbReference type="Google" id="ProtNLM"/>
    </source>
</evidence>
<dbReference type="HOGENOM" id="CLU_104595_1_1_5"/>
<accession>A0A060HTG7</accession>
<reference evidence="1 2" key="1">
    <citation type="submission" date="2013-12" db="EMBL/GenBank/DDBJ databases">
        <title>Complete genome sequence of Rhizobium etli bv. mimosae IE4771.</title>
        <authorList>
            <person name="Bustos P."/>
            <person name="Santamaria R.I."/>
            <person name="Lozano L."/>
            <person name="Ormeno-Orrillo E."/>
            <person name="Rogel M.A."/>
            <person name="Romero D."/>
            <person name="Cevallos M.A."/>
            <person name="Martinez-Romero E."/>
            <person name="Gonzalez V."/>
        </authorList>
    </citation>
    <scope>NUCLEOTIDE SEQUENCE [LARGE SCALE GENOMIC DNA]</scope>
    <source>
        <strain evidence="1 2">IE4771</strain>
    </source>
</reference>
<dbReference type="AlphaFoldDB" id="A0A060HTG7"/>
<proteinExistence type="predicted"/>
<dbReference type="EMBL" id="CP006986">
    <property type="protein sequence ID" value="AIC26198.1"/>
    <property type="molecule type" value="Genomic_DNA"/>
</dbReference>
<name>A0A060HTG7_RHIET</name>